<dbReference type="AlphaFoldDB" id="A0A7D5UXU5"/>
<dbReference type="GeneID" id="90967828"/>
<gene>
    <name evidence="1" type="ORF">G6M90_00g059780</name>
</gene>
<name>A0A7D5UXU5_9HYPO</name>
<sequence length="41" mass="4597">MLDLHGTEERNFGLAANPPGWKPELPTSSFSNMMIPILLRD</sequence>
<evidence type="ECO:0000313" key="2">
    <source>
        <dbReference type="Proteomes" id="UP000510686"/>
    </source>
</evidence>
<reference evidence="1 2" key="1">
    <citation type="submission" date="2020-07" db="EMBL/GenBank/DDBJ databases">
        <title>Telomere length de novo assembly of all 7 chromosomes of the fungus, Metarhizium brunneum, using a novel assembly pipeline.</title>
        <authorList>
            <person name="Saud z."/>
            <person name="Kortsinoglou A."/>
            <person name="Kouvelis V.N."/>
            <person name="Butt T.M."/>
        </authorList>
    </citation>
    <scope>NUCLEOTIDE SEQUENCE [LARGE SCALE GENOMIC DNA]</scope>
    <source>
        <strain evidence="1 2">4556</strain>
    </source>
</reference>
<proteinExistence type="predicted"/>
<keyword evidence="2" id="KW-1185">Reference proteome</keyword>
<dbReference type="EMBL" id="CP058934">
    <property type="protein sequence ID" value="QLI69011.1"/>
    <property type="molecule type" value="Genomic_DNA"/>
</dbReference>
<organism evidence="1 2">
    <name type="scientific">Metarhizium brunneum</name>
    <dbReference type="NCBI Taxonomy" id="500148"/>
    <lineage>
        <taxon>Eukaryota</taxon>
        <taxon>Fungi</taxon>
        <taxon>Dikarya</taxon>
        <taxon>Ascomycota</taxon>
        <taxon>Pezizomycotina</taxon>
        <taxon>Sordariomycetes</taxon>
        <taxon>Hypocreomycetidae</taxon>
        <taxon>Hypocreales</taxon>
        <taxon>Clavicipitaceae</taxon>
        <taxon>Metarhizium</taxon>
    </lineage>
</organism>
<accession>A0A7D5UXU5</accession>
<dbReference type="RefSeq" id="XP_065986724.1">
    <property type="nucleotide sequence ID" value="XM_066130686.1"/>
</dbReference>
<protein>
    <submittedName>
        <fullName evidence="1">Uncharacterized protein</fullName>
    </submittedName>
</protein>
<evidence type="ECO:0000313" key="1">
    <source>
        <dbReference type="EMBL" id="QLI69011.1"/>
    </source>
</evidence>
<dbReference type="KEGG" id="mbrn:90967828"/>
<dbReference type="Proteomes" id="UP000510686">
    <property type="component" value="Chromosome 3"/>
</dbReference>